<evidence type="ECO:0008006" key="4">
    <source>
        <dbReference type="Google" id="ProtNLM"/>
    </source>
</evidence>
<keyword evidence="1" id="KW-0732">Signal</keyword>
<keyword evidence="3" id="KW-1185">Reference proteome</keyword>
<comment type="caution">
    <text evidence="2">The sequence shown here is derived from an EMBL/GenBank/DDBJ whole genome shotgun (WGS) entry which is preliminary data.</text>
</comment>
<reference evidence="2 3" key="1">
    <citation type="submission" date="2022-04" db="EMBL/GenBank/DDBJ databases">
        <title>Spirosoma sp. strain RP8 genome sequencing and assembly.</title>
        <authorList>
            <person name="Jung Y."/>
        </authorList>
    </citation>
    <scope>NUCLEOTIDE SEQUENCE [LARGE SCALE GENOMIC DNA]</scope>
    <source>
        <strain evidence="2 3">RP8</strain>
    </source>
</reference>
<dbReference type="RefSeq" id="WP_232559784.1">
    <property type="nucleotide sequence ID" value="NZ_JALPRF010000001.1"/>
</dbReference>
<name>A0ABT0HGF4_9BACT</name>
<proteinExistence type="predicted"/>
<accession>A0ABT0HGF4</accession>
<evidence type="ECO:0000256" key="1">
    <source>
        <dbReference type="SAM" id="SignalP"/>
    </source>
</evidence>
<evidence type="ECO:0000313" key="2">
    <source>
        <dbReference type="EMBL" id="MCK8491220.1"/>
    </source>
</evidence>
<organism evidence="2 3">
    <name type="scientific">Spirosoma liriopis</name>
    <dbReference type="NCBI Taxonomy" id="2937440"/>
    <lineage>
        <taxon>Bacteria</taxon>
        <taxon>Pseudomonadati</taxon>
        <taxon>Bacteroidota</taxon>
        <taxon>Cytophagia</taxon>
        <taxon>Cytophagales</taxon>
        <taxon>Cytophagaceae</taxon>
        <taxon>Spirosoma</taxon>
    </lineage>
</organism>
<dbReference type="Proteomes" id="UP001202180">
    <property type="component" value="Unassembled WGS sequence"/>
</dbReference>
<dbReference type="EMBL" id="JALPRF010000001">
    <property type="protein sequence ID" value="MCK8491220.1"/>
    <property type="molecule type" value="Genomic_DNA"/>
</dbReference>
<protein>
    <recommendedName>
        <fullName evidence="4">T9SS type A sorting domain-containing protein</fullName>
    </recommendedName>
</protein>
<gene>
    <name evidence="2" type="ORF">M0L20_05105</name>
</gene>
<feature type="signal peptide" evidence="1">
    <location>
        <begin position="1"/>
        <end position="24"/>
    </location>
</feature>
<evidence type="ECO:0000313" key="3">
    <source>
        <dbReference type="Proteomes" id="UP001202180"/>
    </source>
</evidence>
<sequence length="132" mass="14130">MKTILKSLLFSLSLGVFTSMVSFAEAKPVGRPANVAAYKAGVYTTVSGQLSIALNKEIGGAVDIRLKNAGGTVLYSQHLGKNESQYRTRLNMNELPDGTYQVEISNGVETTTHTITIATQQPSTPSRVIALN</sequence>
<feature type="chain" id="PRO_5045720056" description="T9SS type A sorting domain-containing protein" evidence="1">
    <location>
        <begin position="25"/>
        <end position="132"/>
    </location>
</feature>